<protein>
    <submittedName>
        <fullName evidence="8">Uncharacterized protein</fullName>
    </submittedName>
</protein>
<evidence type="ECO:0000313" key="8">
    <source>
        <dbReference type="EMBL" id="ORY35115.1"/>
    </source>
</evidence>
<evidence type="ECO:0000256" key="2">
    <source>
        <dbReference type="ARBA" id="ARBA00004442"/>
    </source>
</evidence>
<dbReference type="GO" id="GO:0005576">
    <property type="term" value="C:extracellular region"/>
    <property type="evidence" value="ECO:0007669"/>
    <property type="project" value="UniProtKB-SubCell"/>
</dbReference>
<dbReference type="Proteomes" id="UP000193920">
    <property type="component" value="Unassembled WGS sequence"/>
</dbReference>
<dbReference type="PANTHER" id="PTHR32158">
    <property type="entry name" value="RING-TYPE DOMAIN-CONTAINING PROTEIN"/>
    <property type="match status" value="1"/>
</dbReference>
<evidence type="ECO:0000256" key="3">
    <source>
        <dbReference type="ARBA" id="ARBA00004613"/>
    </source>
</evidence>
<organism evidence="8 9">
    <name type="scientific">Neocallimastix californiae</name>
    <dbReference type="NCBI Taxonomy" id="1754190"/>
    <lineage>
        <taxon>Eukaryota</taxon>
        <taxon>Fungi</taxon>
        <taxon>Fungi incertae sedis</taxon>
        <taxon>Chytridiomycota</taxon>
        <taxon>Chytridiomycota incertae sedis</taxon>
        <taxon>Neocallimastigomycetes</taxon>
        <taxon>Neocallimastigales</taxon>
        <taxon>Neocallimastigaceae</taxon>
        <taxon>Neocallimastix</taxon>
    </lineage>
</organism>
<proteinExistence type="predicted"/>
<keyword evidence="7" id="KW-0998">Cell outer membrane</keyword>
<evidence type="ECO:0000256" key="1">
    <source>
        <dbReference type="ARBA" id="ARBA00004196"/>
    </source>
</evidence>
<evidence type="ECO:0000256" key="5">
    <source>
        <dbReference type="ARBA" id="ARBA00022729"/>
    </source>
</evidence>
<dbReference type="PANTHER" id="PTHR32158:SF21">
    <property type="match status" value="1"/>
</dbReference>
<dbReference type="InterPro" id="IPR003368">
    <property type="entry name" value="POMP_repeat"/>
</dbReference>
<accession>A0A1Y2BLU6</accession>
<evidence type="ECO:0000256" key="6">
    <source>
        <dbReference type="ARBA" id="ARBA00023136"/>
    </source>
</evidence>
<reference evidence="8 9" key="1">
    <citation type="submission" date="2016-08" db="EMBL/GenBank/DDBJ databases">
        <title>A Parts List for Fungal Cellulosomes Revealed by Comparative Genomics.</title>
        <authorList>
            <consortium name="DOE Joint Genome Institute"/>
            <person name="Haitjema C.H."/>
            <person name="Gilmore S.P."/>
            <person name="Henske J.K."/>
            <person name="Solomon K.V."/>
            <person name="De Groot R."/>
            <person name="Kuo A."/>
            <person name="Mondo S.J."/>
            <person name="Salamov A.A."/>
            <person name="Labutti K."/>
            <person name="Zhao Z."/>
            <person name="Chiniquy J."/>
            <person name="Barry K."/>
            <person name="Brewer H.M."/>
            <person name="Purvine S.O."/>
            <person name="Wright A.T."/>
            <person name="Boxma B."/>
            <person name="Van Alen T."/>
            <person name="Hackstein J.H."/>
            <person name="Baker S.E."/>
            <person name="Grigoriev I.V."/>
            <person name="O'Malley M.A."/>
        </authorList>
    </citation>
    <scope>NUCLEOTIDE SEQUENCE [LARGE SCALE GENOMIC DNA]</scope>
    <source>
        <strain evidence="8 9">G1</strain>
    </source>
</reference>
<name>A0A1Y2BLU6_9FUNG</name>
<comment type="caution">
    <text evidence="8">The sequence shown here is derived from an EMBL/GenBank/DDBJ whole genome shotgun (WGS) entry which is preliminary data.</text>
</comment>
<evidence type="ECO:0000256" key="7">
    <source>
        <dbReference type="ARBA" id="ARBA00023237"/>
    </source>
</evidence>
<keyword evidence="5" id="KW-0732">Signal</keyword>
<comment type="subcellular location">
    <subcellularLocation>
        <location evidence="1">Cell envelope</location>
    </subcellularLocation>
    <subcellularLocation>
        <location evidence="2">Cell outer membrane</location>
    </subcellularLocation>
    <subcellularLocation>
        <location evidence="3">Secreted</location>
    </subcellularLocation>
</comment>
<keyword evidence="9" id="KW-1185">Reference proteome</keyword>
<gene>
    <name evidence="8" type="ORF">LY90DRAFT_511749</name>
</gene>
<sequence>MEILNTKFLSNVASYGGALCVEEENNLNLFINNSSFLYNTGEYDGGSIYISEKDINKKYNIIKENIFSFSLSNSSFDSNMSRRNGGAIYMNHSYMNKGIIENCTFSNNISKNIGGAYYIPYNIIKKKPKENNNTYINNSAYSYGDNYGSNPAYIKVANEYNHDINSGSYIQLILKLYDEFDQFAHDTNFFFTDIFIEASLYDKNISKEEEGYEIIGNTGRFSKGICQINQLKIYSNTTGSCVLQISAKSNDIMKTSLIHENYILIDINIIPCNRDQLKMNLSNNNGFYCEAPKCNDCNYDNAICVAGYDNPNNDPRKINVYV</sequence>
<dbReference type="Pfam" id="PF02415">
    <property type="entry name" value="Chlam_PMP"/>
    <property type="match status" value="1"/>
</dbReference>
<evidence type="ECO:0000313" key="9">
    <source>
        <dbReference type="Proteomes" id="UP000193920"/>
    </source>
</evidence>
<keyword evidence="6" id="KW-0472">Membrane</keyword>
<evidence type="ECO:0000256" key="4">
    <source>
        <dbReference type="ARBA" id="ARBA00022525"/>
    </source>
</evidence>
<dbReference type="AlphaFoldDB" id="A0A1Y2BLU6"/>
<dbReference type="EMBL" id="MCOG01000153">
    <property type="protein sequence ID" value="ORY35115.1"/>
    <property type="molecule type" value="Genomic_DNA"/>
</dbReference>
<keyword evidence="4" id="KW-0964">Secreted</keyword>